<feature type="transmembrane region" description="Helical" evidence="6">
    <location>
        <begin position="35"/>
        <end position="61"/>
    </location>
</feature>
<keyword evidence="3 6" id="KW-0812">Transmembrane</keyword>
<evidence type="ECO:0000256" key="2">
    <source>
        <dbReference type="ARBA" id="ARBA00005692"/>
    </source>
</evidence>
<evidence type="ECO:0000313" key="7">
    <source>
        <dbReference type="EMBL" id="CAJ0604025.1"/>
    </source>
</evidence>
<evidence type="ECO:0000256" key="4">
    <source>
        <dbReference type="ARBA" id="ARBA00022989"/>
    </source>
</evidence>
<accession>A0AA36MB11</accession>
<keyword evidence="5 6" id="KW-0472">Membrane</keyword>
<dbReference type="SUPFAM" id="SSF81321">
    <property type="entry name" value="Family A G protein-coupled receptor-like"/>
    <property type="match status" value="1"/>
</dbReference>
<sequence length="217" mass="24578">MTVLYIGKGVLFLTEILIAMNRFTVFRFPFHHQQLWCQTSIIIVCVAVWTISIIASLPFVFSSDRVKFVFAPNGILQMYGGTAYDSIHSVVLLSLVVIICTTLYCSALRYTRNNLTSSKLTVLDRNLLLCALFSALPILAELVRSVIGGYATLFENKALYAIVTEWSLYQMEIIVTLPAWLQLLINVNLRCIVFGTLKKSSTTRETQRTRTSVHAWR</sequence>
<dbReference type="InterPro" id="IPR051119">
    <property type="entry name" value="Nematode_SR-like"/>
</dbReference>
<dbReference type="CDD" id="cd00637">
    <property type="entry name" value="7tm_classA_rhodopsin-like"/>
    <property type="match status" value="1"/>
</dbReference>
<comment type="subcellular location">
    <subcellularLocation>
        <location evidence="1">Membrane</location>
        <topology evidence="1">Multi-pass membrane protein</topology>
    </subcellularLocation>
</comment>
<dbReference type="PANTHER" id="PTHR31627:SF14">
    <property type="entry name" value="SERPENTINE RECEPTOR, CLASS T-RELATED"/>
    <property type="match status" value="1"/>
</dbReference>
<keyword evidence="8" id="KW-1185">Reference proteome</keyword>
<gene>
    <name evidence="7" type="ORF">CYNAS_LOCUS16008</name>
</gene>
<dbReference type="GO" id="GO:0004888">
    <property type="term" value="F:transmembrane signaling receptor activity"/>
    <property type="evidence" value="ECO:0007669"/>
    <property type="project" value="InterPro"/>
</dbReference>
<proteinExistence type="inferred from homology"/>
<comment type="caution">
    <text evidence="7">The sequence shown here is derived from an EMBL/GenBank/DDBJ whole genome shotgun (WGS) entry which is preliminary data.</text>
</comment>
<organism evidence="7 8">
    <name type="scientific">Cylicocyclus nassatus</name>
    <name type="common">Nematode worm</name>
    <dbReference type="NCBI Taxonomy" id="53992"/>
    <lineage>
        <taxon>Eukaryota</taxon>
        <taxon>Metazoa</taxon>
        <taxon>Ecdysozoa</taxon>
        <taxon>Nematoda</taxon>
        <taxon>Chromadorea</taxon>
        <taxon>Rhabditida</taxon>
        <taxon>Rhabditina</taxon>
        <taxon>Rhabditomorpha</taxon>
        <taxon>Strongyloidea</taxon>
        <taxon>Strongylidae</taxon>
        <taxon>Cylicocyclus</taxon>
    </lineage>
</organism>
<name>A0AA36MB11_CYLNA</name>
<dbReference type="AlphaFoldDB" id="A0AA36MB11"/>
<dbReference type="Gene3D" id="1.20.1070.10">
    <property type="entry name" value="Rhodopsin 7-helix transmembrane proteins"/>
    <property type="match status" value="1"/>
</dbReference>
<dbReference type="InterPro" id="IPR000609">
    <property type="entry name" value="7TM_GPCR_serpentine_rcpt_Srg"/>
</dbReference>
<comment type="caution">
    <text evidence="6">Lacks conserved residue(s) required for the propagation of feature annotation.</text>
</comment>
<feature type="transmembrane region" description="Helical" evidence="6">
    <location>
        <begin position="127"/>
        <end position="147"/>
    </location>
</feature>
<protein>
    <recommendedName>
        <fullName evidence="6">Serpentine receptor class gamma</fullName>
    </recommendedName>
</protein>
<dbReference type="EMBL" id="CATQJL010000305">
    <property type="protein sequence ID" value="CAJ0604025.1"/>
    <property type="molecule type" value="Genomic_DNA"/>
</dbReference>
<dbReference type="PANTHER" id="PTHR31627">
    <property type="entry name" value="SERPENTINE RECEPTOR CLASS GAMMA-RELATED"/>
    <property type="match status" value="1"/>
</dbReference>
<evidence type="ECO:0000256" key="5">
    <source>
        <dbReference type="ARBA" id="ARBA00023136"/>
    </source>
</evidence>
<evidence type="ECO:0000256" key="3">
    <source>
        <dbReference type="ARBA" id="ARBA00022692"/>
    </source>
</evidence>
<dbReference type="Pfam" id="PF02118">
    <property type="entry name" value="Srg"/>
    <property type="match status" value="1"/>
</dbReference>
<reference evidence="7" key="1">
    <citation type="submission" date="2023-07" db="EMBL/GenBank/DDBJ databases">
        <authorList>
            <consortium name="CYATHOMIX"/>
        </authorList>
    </citation>
    <scope>NUCLEOTIDE SEQUENCE</scope>
    <source>
        <strain evidence="7">N/A</strain>
    </source>
</reference>
<evidence type="ECO:0000313" key="8">
    <source>
        <dbReference type="Proteomes" id="UP001176961"/>
    </source>
</evidence>
<keyword evidence="4 6" id="KW-1133">Transmembrane helix</keyword>
<evidence type="ECO:0000256" key="6">
    <source>
        <dbReference type="RuleBase" id="RU280813"/>
    </source>
</evidence>
<feature type="transmembrane region" description="Helical" evidence="6">
    <location>
        <begin position="6"/>
        <end position="23"/>
    </location>
</feature>
<feature type="transmembrane region" description="Helical" evidence="6">
    <location>
        <begin position="167"/>
        <end position="189"/>
    </location>
</feature>
<feature type="transmembrane region" description="Helical" evidence="6">
    <location>
        <begin position="86"/>
        <end position="106"/>
    </location>
</feature>
<evidence type="ECO:0000256" key="1">
    <source>
        <dbReference type="ARBA" id="ARBA00004141"/>
    </source>
</evidence>
<dbReference type="GO" id="GO:0016020">
    <property type="term" value="C:membrane"/>
    <property type="evidence" value="ECO:0007669"/>
    <property type="project" value="UniProtKB-SubCell"/>
</dbReference>
<dbReference type="Proteomes" id="UP001176961">
    <property type="component" value="Unassembled WGS sequence"/>
</dbReference>
<comment type="similarity">
    <text evidence="2 6">Belongs to the nematode receptor-like protein srg family.</text>
</comment>
<dbReference type="GO" id="GO:0007606">
    <property type="term" value="P:sensory perception of chemical stimulus"/>
    <property type="evidence" value="ECO:0007669"/>
    <property type="project" value="UniProtKB-UniRule"/>
</dbReference>